<name>A0A5P8PMI7_9CAUD</name>
<evidence type="ECO:0000313" key="3">
    <source>
        <dbReference type="Proteomes" id="UP000325424"/>
    </source>
</evidence>
<gene>
    <name evidence="2" type="ORF">CPT_Moby_159</name>
</gene>
<dbReference type="Proteomes" id="UP000325424">
    <property type="component" value="Segment"/>
</dbReference>
<protein>
    <submittedName>
        <fullName evidence="2">Uncharacterized protein</fullName>
    </submittedName>
</protein>
<reference evidence="3" key="1">
    <citation type="submission" date="2019-06" db="EMBL/GenBank/DDBJ databases">
        <title>Complete genome sequence of Stenotrophomonas phage Moby.</title>
        <authorList>
            <person name="Vicary A."/>
            <person name="Newkirk H."/>
            <person name="Moreland R."/>
            <person name="Liu M."/>
            <person name="Ramsey J."/>
            <person name="Gonzalez C.F."/>
            <person name="Leavitt J."/>
        </authorList>
    </citation>
    <scope>NUCLEOTIDE SEQUENCE [LARGE SCALE GENOMIC DNA]</scope>
</reference>
<feature type="region of interest" description="Disordered" evidence="1">
    <location>
        <begin position="104"/>
        <end position="129"/>
    </location>
</feature>
<keyword evidence="3" id="KW-1185">Reference proteome</keyword>
<evidence type="ECO:0000256" key="1">
    <source>
        <dbReference type="SAM" id="MobiDB-lite"/>
    </source>
</evidence>
<accession>A0A5P8PMI7</accession>
<proteinExistence type="predicted"/>
<dbReference type="EMBL" id="MN095772">
    <property type="protein sequence ID" value="QFR57884.1"/>
    <property type="molecule type" value="Genomic_DNA"/>
</dbReference>
<organism evidence="2 3">
    <name type="scientific">Stenotrophomonas phage Moby</name>
    <dbReference type="NCBI Taxonomy" id="2601680"/>
    <lineage>
        <taxon>Viruses</taxon>
        <taxon>Duplodnaviria</taxon>
        <taxon>Heunggongvirae</taxon>
        <taxon>Uroviricota</taxon>
        <taxon>Caudoviricetes</taxon>
        <taxon>Menderavirus</taxon>
        <taxon>Menderavirus moby</taxon>
    </lineage>
</organism>
<evidence type="ECO:0000313" key="2">
    <source>
        <dbReference type="EMBL" id="QFR57884.1"/>
    </source>
</evidence>
<sequence length="129" mass="14064">MPDRFATTTEEFIMQLTLNGTQIALMAALVARVCRHEAHKLETTTMFDLTRDLVDLSSGIFGEDLFAAEIKDLGPYGKKTRTVIFTFQDGDKIFIECCDQPEFVPSGDIGPDGPQGGGSGFTEPTRLAA</sequence>